<dbReference type="Gene3D" id="3.40.50.300">
    <property type="entry name" value="P-loop containing nucleotide triphosphate hydrolases"/>
    <property type="match status" value="1"/>
</dbReference>
<evidence type="ECO:0000313" key="11">
    <source>
        <dbReference type="RefSeq" id="XP_025423550.1"/>
    </source>
</evidence>
<evidence type="ECO:0000256" key="4">
    <source>
        <dbReference type="ARBA" id="ARBA00022801"/>
    </source>
</evidence>
<dbReference type="CDD" id="cd01890">
    <property type="entry name" value="LepA"/>
    <property type="match status" value="1"/>
</dbReference>
<dbReference type="NCBIfam" id="TIGR00231">
    <property type="entry name" value="small_GTP"/>
    <property type="match status" value="1"/>
</dbReference>
<dbReference type="GO" id="GO:0006412">
    <property type="term" value="P:translation"/>
    <property type="evidence" value="ECO:0007669"/>
    <property type="project" value="UniProtKB-KW"/>
</dbReference>
<keyword evidence="10" id="KW-1185">Reference proteome</keyword>
<dbReference type="PROSITE" id="PS00301">
    <property type="entry name" value="G_TR_1"/>
    <property type="match status" value="1"/>
</dbReference>
<dbReference type="Gene3D" id="2.40.30.10">
    <property type="entry name" value="Translation factors"/>
    <property type="match status" value="1"/>
</dbReference>
<dbReference type="EC" id="3.6.5.n1" evidence="8"/>
<dbReference type="InterPro" id="IPR031157">
    <property type="entry name" value="G_TR_CS"/>
</dbReference>
<proteinExistence type="inferred from homology"/>
<evidence type="ECO:0000256" key="8">
    <source>
        <dbReference type="HAMAP-Rule" id="MF_03137"/>
    </source>
</evidence>
<dbReference type="Gene3D" id="3.30.70.240">
    <property type="match status" value="1"/>
</dbReference>
<dbReference type="SUPFAM" id="SSF54980">
    <property type="entry name" value="EF-G C-terminal domain-like"/>
    <property type="match status" value="2"/>
</dbReference>
<dbReference type="Pfam" id="PF00009">
    <property type="entry name" value="GTP_EFTU"/>
    <property type="match status" value="1"/>
</dbReference>
<dbReference type="GO" id="GO:0005743">
    <property type="term" value="C:mitochondrial inner membrane"/>
    <property type="evidence" value="ECO:0007669"/>
    <property type="project" value="UniProtKB-SubCell"/>
</dbReference>
<gene>
    <name evidence="11" type="primary">LOC112692943</name>
</gene>
<dbReference type="OrthoDB" id="1074at2759"/>
<dbReference type="Gene3D" id="3.30.70.2570">
    <property type="entry name" value="Elongation factor 4, C-terminal domain"/>
    <property type="match status" value="1"/>
</dbReference>
<keyword evidence="4 8" id="KW-0378">Hydrolase</keyword>
<dbReference type="InterPro" id="IPR000795">
    <property type="entry name" value="T_Tr_GTP-bd_dom"/>
</dbReference>
<feature type="binding site" evidence="8">
    <location>
        <begin position="62"/>
        <end position="69"/>
    </location>
    <ligand>
        <name>GTP</name>
        <dbReference type="ChEBI" id="CHEBI:37565"/>
    </ligand>
</feature>
<dbReference type="CDD" id="cd16260">
    <property type="entry name" value="EF4_III"/>
    <property type="match status" value="1"/>
</dbReference>
<dbReference type="CDD" id="cd03709">
    <property type="entry name" value="lepA_C"/>
    <property type="match status" value="1"/>
</dbReference>
<dbReference type="InterPro" id="IPR035654">
    <property type="entry name" value="LepA_IV"/>
</dbReference>
<comment type="catalytic activity">
    <reaction evidence="8">
        <text>GTP + H2O = GDP + phosphate + H(+)</text>
        <dbReference type="Rhea" id="RHEA:19669"/>
        <dbReference type="ChEBI" id="CHEBI:15377"/>
        <dbReference type="ChEBI" id="CHEBI:15378"/>
        <dbReference type="ChEBI" id="CHEBI:37565"/>
        <dbReference type="ChEBI" id="CHEBI:43474"/>
        <dbReference type="ChEBI" id="CHEBI:58189"/>
        <dbReference type="EC" id="3.6.5.n1"/>
    </reaction>
</comment>
<dbReference type="InterPro" id="IPR038363">
    <property type="entry name" value="LepA_C_sf"/>
</dbReference>
<accession>A0A8B8GKS1</accession>
<comment type="similarity">
    <text evidence="8">Belongs to the GTP-binding elongation factor family. LepA subfamily.</text>
</comment>
<dbReference type="SUPFAM" id="SSF52540">
    <property type="entry name" value="P-loop containing nucleoside triphosphate hydrolases"/>
    <property type="match status" value="1"/>
</dbReference>
<dbReference type="InterPro" id="IPR027417">
    <property type="entry name" value="P-loop_NTPase"/>
</dbReference>
<evidence type="ECO:0000256" key="2">
    <source>
        <dbReference type="ARBA" id="ARBA00022741"/>
    </source>
</evidence>
<evidence type="ECO:0000256" key="7">
    <source>
        <dbReference type="ARBA" id="ARBA00023136"/>
    </source>
</evidence>
<dbReference type="FunFam" id="3.30.70.870:FF:000004">
    <property type="entry name" value="Translation factor GUF1, mitochondrial"/>
    <property type="match status" value="1"/>
</dbReference>
<dbReference type="GO" id="GO:0097177">
    <property type="term" value="F:mitochondrial ribosome binding"/>
    <property type="evidence" value="ECO:0007669"/>
    <property type="project" value="TreeGrafter"/>
</dbReference>
<dbReference type="InterPro" id="IPR000640">
    <property type="entry name" value="EFG_V-like"/>
</dbReference>
<evidence type="ECO:0000313" key="10">
    <source>
        <dbReference type="Proteomes" id="UP000694846"/>
    </source>
</evidence>
<keyword evidence="5 8" id="KW-0496">Mitochondrion</keyword>
<dbReference type="InterPro" id="IPR009000">
    <property type="entry name" value="Transl_B-barrel_sf"/>
</dbReference>
<dbReference type="InterPro" id="IPR006297">
    <property type="entry name" value="EF-4"/>
</dbReference>
<dbReference type="PANTHER" id="PTHR43512">
    <property type="entry name" value="TRANSLATION FACTOR GUF1-RELATED"/>
    <property type="match status" value="1"/>
</dbReference>
<comment type="subcellular location">
    <subcellularLocation>
        <location evidence="8">Mitochondrion inner membrane</location>
        <topology evidence="8">Peripheral membrane protein</topology>
        <orientation evidence="8">Matrix side</orientation>
    </subcellularLocation>
</comment>
<dbReference type="InterPro" id="IPR013842">
    <property type="entry name" value="LepA_CTD"/>
</dbReference>
<dbReference type="NCBIfam" id="TIGR01393">
    <property type="entry name" value="lepA"/>
    <property type="match status" value="1"/>
</dbReference>
<evidence type="ECO:0000256" key="6">
    <source>
        <dbReference type="ARBA" id="ARBA00023134"/>
    </source>
</evidence>
<keyword evidence="3 8" id="KW-0999">Mitochondrion inner membrane</keyword>
<dbReference type="Pfam" id="PF06421">
    <property type="entry name" value="LepA_C"/>
    <property type="match status" value="1"/>
</dbReference>
<dbReference type="PANTHER" id="PTHR43512:SF7">
    <property type="entry name" value="TRANSLATION FACTOR GUF1, MITOCHONDRIAL"/>
    <property type="match status" value="1"/>
</dbReference>
<dbReference type="Pfam" id="PF00679">
    <property type="entry name" value="EFG_C"/>
    <property type="match status" value="1"/>
</dbReference>
<reference evidence="11" key="1">
    <citation type="submission" date="2025-08" db="UniProtKB">
        <authorList>
            <consortium name="RefSeq"/>
        </authorList>
    </citation>
    <scope>IDENTIFICATION</scope>
    <source>
        <tissue evidence="11">Whole body</tissue>
    </source>
</reference>
<dbReference type="PROSITE" id="PS51722">
    <property type="entry name" value="G_TR_2"/>
    <property type="match status" value="1"/>
</dbReference>
<dbReference type="PRINTS" id="PR00315">
    <property type="entry name" value="ELONGATNFCT"/>
</dbReference>
<feature type="domain" description="Tr-type G" evidence="9">
    <location>
        <begin position="53"/>
        <end position="239"/>
    </location>
</feature>
<protein>
    <recommendedName>
        <fullName evidence="8">Translation factor GUF1 homolog, mitochondrial</fullName>
        <ecNumber evidence="8">3.6.5.n1</ecNumber>
    </recommendedName>
    <alternativeName>
        <fullName evidence="8">Elongation factor 4 homolog</fullName>
        <shortName evidence="8">EF-4</shortName>
    </alternativeName>
    <alternativeName>
        <fullName evidence="8">GTPase GUF1 homolog</fullName>
    </alternativeName>
    <alternativeName>
        <fullName evidence="8">Ribosomal back-translocase</fullName>
    </alternativeName>
</protein>
<evidence type="ECO:0000256" key="1">
    <source>
        <dbReference type="ARBA" id="ARBA00005454"/>
    </source>
</evidence>
<dbReference type="InterPro" id="IPR005225">
    <property type="entry name" value="Small_GTP-bd"/>
</dbReference>
<keyword evidence="7 8" id="KW-0472">Membrane</keyword>
<evidence type="ECO:0000259" key="9">
    <source>
        <dbReference type="PROSITE" id="PS51722"/>
    </source>
</evidence>
<evidence type="ECO:0000256" key="5">
    <source>
        <dbReference type="ARBA" id="ARBA00023128"/>
    </source>
</evidence>
<dbReference type="AlphaFoldDB" id="A0A8B8GKS1"/>
<comment type="similarity">
    <text evidence="1">Belongs to the TRAFAC class translation factor GTPase superfamily. Classic translation factor GTPase family. LepA subfamily.</text>
</comment>
<keyword evidence="6 8" id="KW-0342">GTP-binding</keyword>
<organism evidence="10 11">
    <name type="scientific">Sipha flava</name>
    <name type="common">yellow sugarcane aphid</name>
    <dbReference type="NCBI Taxonomy" id="143950"/>
    <lineage>
        <taxon>Eukaryota</taxon>
        <taxon>Metazoa</taxon>
        <taxon>Ecdysozoa</taxon>
        <taxon>Arthropoda</taxon>
        <taxon>Hexapoda</taxon>
        <taxon>Insecta</taxon>
        <taxon>Pterygota</taxon>
        <taxon>Neoptera</taxon>
        <taxon>Paraneoptera</taxon>
        <taxon>Hemiptera</taxon>
        <taxon>Sternorrhyncha</taxon>
        <taxon>Aphidomorpha</taxon>
        <taxon>Aphidoidea</taxon>
        <taxon>Aphididae</taxon>
        <taxon>Sipha</taxon>
    </lineage>
</organism>
<dbReference type="SUPFAM" id="SSF50447">
    <property type="entry name" value="Translation proteins"/>
    <property type="match status" value="1"/>
</dbReference>
<keyword evidence="8" id="KW-0648">Protein biosynthesis</keyword>
<dbReference type="FunFam" id="3.30.70.240:FF:000007">
    <property type="entry name" value="Translation factor GUF1, mitochondrial"/>
    <property type="match status" value="1"/>
</dbReference>
<dbReference type="GO" id="GO:0045727">
    <property type="term" value="P:positive regulation of translation"/>
    <property type="evidence" value="ECO:0007669"/>
    <property type="project" value="UniProtKB-UniRule"/>
</dbReference>
<dbReference type="FunFam" id="3.30.70.2570:FF:000001">
    <property type="entry name" value="Translation factor GUF1, mitochondrial"/>
    <property type="match status" value="1"/>
</dbReference>
<evidence type="ECO:0000256" key="3">
    <source>
        <dbReference type="ARBA" id="ARBA00022792"/>
    </source>
</evidence>
<dbReference type="GO" id="GO:0005759">
    <property type="term" value="C:mitochondrial matrix"/>
    <property type="evidence" value="ECO:0007669"/>
    <property type="project" value="UniProtKB-UniRule"/>
</dbReference>
<feature type="binding site" evidence="8">
    <location>
        <begin position="129"/>
        <end position="133"/>
    </location>
    <ligand>
        <name>GTP</name>
        <dbReference type="ChEBI" id="CHEBI:37565"/>
    </ligand>
</feature>
<dbReference type="HAMAP" id="MF_00071">
    <property type="entry name" value="LepA"/>
    <property type="match status" value="1"/>
</dbReference>
<dbReference type="GeneID" id="112692943"/>
<dbReference type="Gene3D" id="3.30.70.870">
    <property type="entry name" value="Elongation Factor G (Translational Gtpase), domain 3"/>
    <property type="match status" value="1"/>
</dbReference>
<dbReference type="InterPro" id="IPR035647">
    <property type="entry name" value="EFG_III/V"/>
</dbReference>
<name>A0A8B8GKS1_9HEMI</name>
<dbReference type="Proteomes" id="UP000694846">
    <property type="component" value="Unplaced"/>
</dbReference>
<dbReference type="RefSeq" id="XP_025423550.1">
    <property type="nucleotide sequence ID" value="XM_025567765.1"/>
</dbReference>
<keyword evidence="2 8" id="KW-0547">Nucleotide-binding</keyword>
<dbReference type="CDD" id="cd03699">
    <property type="entry name" value="EF4_II"/>
    <property type="match status" value="1"/>
</dbReference>
<dbReference type="CTD" id="3771960"/>
<dbReference type="FunFam" id="2.40.30.10:FF:000015">
    <property type="entry name" value="Translation factor GUF1, mitochondrial"/>
    <property type="match status" value="1"/>
</dbReference>
<dbReference type="GO" id="GO:0003924">
    <property type="term" value="F:GTPase activity"/>
    <property type="evidence" value="ECO:0007669"/>
    <property type="project" value="UniProtKB-UniRule"/>
</dbReference>
<dbReference type="SMART" id="SM00838">
    <property type="entry name" value="EFG_C"/>
    <property type="match status" value="1"/>
</dbReference>
<dbReference type="FunFam" id="3.40.50.300:FF:000078">
    <property type="entry name" value="Elongation factor 4"/>
    <property type="match status" value="1"/>
</dbReference>
<sequence>MKVIFRVFKSCRLKLWKECVVNSSVHRTSCRSYSTNEDEQVVMPLKYQNIPSENIRNFSIIAHVDHGKSTLADRLLEMTKTVCIEEGKAQVLDRLQVEKERGITVKAQTASLFYKSKTDNQIYLLNLIDTPGHVDFSNEVSRSLSACQGVILLVDANQGVQAQTVANFYLAFCKDLVIVPVLNKVDLKNANPEKVEEQLEGLFDIDAKTVLRISAKQGTGVENLLESIVTRLPHPITNRQAPLKALIFDSWFDKYRGAVVLIYVQDGCVKEGDIITTAYSQTSYTVKNVGILRPTEFNTGTLVGGQVGFLTCNIRSAKEAHIGDTIYLKDEPVEPFPGFKPAQPMVFAGLFPLDQSLHLEMKNALERLTLNDSAVSITTESSPALGLGWRLGFLGLLHLDVFNQRLDQEYNAQAIMTAPSVTYKAKITSKQLITKYGSNEFYFSNPMDFPDATITEALYEPFILGTIITPDEYLGDVLSLCMEKRGVQKSSINIDNTRVMIQCYFPLNEIVIDFHDTLKSITSGFGSFSYEDHGYELSNLVKLDILLNGNVIEELGTIVHASKAVNLGRKMVLKLLDMIPRQMFQIAIQASVKGKIIARENLKPYRKDVTSKLCGKRGGDITRKMKLLKQQSDAKKKMKMVGNIEIPRDTFINVLKR</sequence>
<comment type="function">
    <text evidence="8">Promotes mitochondrial protein synthesis. May act as a fidelity factor of the translation reaction, by catalyzing a one-codon backward translocation of tRNAs on improperly translocated ribosomes. Binds to mitochondrial ribosomes in a GTP-dependent manner.</text>
</comment>
<dbReference type="GO" id="GO:0005525">
    <property type="term" value="F:GTP binding"/>
    <property type="evidence" value="ECO:0007669"/>
    <property type="project" value="UniProtKB-UniRule"/>
</dbReference>
<feature type="binding site" evidence="8">
    <location>
        <begin position="183"/>
        <end position="186"/>
    </location>
    <ligand>
        <name>GTP</name>
        <dbReference type="ChEBI" id="CHEBI:37565"/>
    </ligand>
</feature>